<dbReference type="SUPFAM" id="SSF53933">
    <property type="entry name" value="Microbial ribonucleases"/>
    <property type="match status" value="2"/>
</dbReference>
<evidence type="ECO:0000256" key="3">
    <source>
        <dbReference type="SAM" id="MobiDB-lite"/>
    </source>
</evidence>
<dbReference type="Proteomes" id="UP000030854">
    <property type="component" value="Unassembled WGS sequence"/>
</dbReference>
<organism evidence="4 5">
    <name type="scientific">Uncinula necator</name>
    <name type="common">Grape powdery mildew</name>
    <dbReference type="NCBI Taxonomy" id="52586"/>
    <lineage>
        <taxon>Eukaryota</taxon>
        <taxon>Fungi</taxon>
        <taxon>Dikarya</taxon>
        <taxon>Ascomycota</taxon>
        <taxon>Pezizomycotina</taxon>
        <taxon>Leotiomycetes</taxon>
        <taxon>Erysiphales</taxon>
        <taxon>Erysiphaceae</taxon>
        <taxon>Erysiphe</taxon>
    </lineage>
</organism>
<evidence type="ECO:0000256" key="2">
    <source>
        <dbReference type="ARBA" id="ARBA00022801"/>
    </source>
</evidence>
<dbReference type="Gene3D" id="3.10.450.30">
    <property type="entry name" value="Microbial ribonucleases"/>
    <property type="match status" value="3"/>
</dbReference>
<feature type="compositionally biased region" description="Low complexity" evidence="3">
    <location>
        <begin position="83"/>
        <end position="94"/>
    </location>
</feature>
<dbReference type="GO" id="GO:0003723">
    <property type="term" value="F:RNA binding"/>
    <property type="evidence" value="ECO:0007669"/>
    <property type="project" value="InterPro"/>
</dbReference>
<keyword evidence="2" id="KW-0378">Hydrolase</keyword>
<name>A0A0B1P344_UNCNE</name>
<evidence type="ECO:0000313" key="4">
    <source>
        <dbReference type="EMBL" id="KHJ31099.1"/>
    </source>
</evidence>
<gene>
    <name evidence="4" type="ORF">EV44_g5899</name>
</gene>
<keyword evidence="5" id="KW-1185">Reference proteome</keyword>
<protein>
    <submittedName>
        <fullName evidence="4">Putative guanyl-specific ribonuclease f1</fullName>
    </submittedName>
</protein>
<dbReference type="STRING" id="52586.A0A0B1P344"/>
<dbReference type="HOGENOM" id="CLU_029060_0_0_1"/>
<keyword evidence="1" id="KW-0540">Nuclease</keyword>
<feature type="region of interest" description="Disordered" evidence="3">
    <location>
        <begin position="77"/>
        <end position="97"/>
    </location>
</feature>
<dbReference type="InterPro" id="IPR000026">
    <property type="entry name" value="N1-like"/>
</dbReference>
<dbReference type="Pfam" id="PF00545">
    <property type="entry name" value="Ribonuclease"/>
    <property type="match status" value="1"/>
</dbReference>
<accession>A0A0B1P344</accession>
<comment type="caution">
    <text evidence="4">The sequence shown here is derived from an EMBL/GenBank/DDBJ whole genome shotgun (WGS) entry which is preliminary data.</text>
</comment>
<evidence type="ECO:0000256" key="1">
    <source>
        <dbReference type="ARBA" id="ARBA00022722"/>
    </source>
</evidence>
<dbReference type="GO" id="GO:0016787">
    <property type="term" value="F:hydrolase activity"/>
    <property type="evidence" value="ECO:0007669"/>
    <property type="project" value="UniProtKB-KW"/>
</dbReference>
<sequence>MFHSNTEDKFLKPKEYHGPLYSPVDSKKYLLRPIRIRIKSDSDKRMNTGFYVVFTEDSDEIIDVIARITNNHHTKCIKKDSSQMESSSSSSSSSGETNGYQCGHDFLSNDILIQSLIFAREKMGLNLRYPARYTGSLFSAEIELMIWPILSRGLLYKSGKSDAGPYYIVIDNQGGFREVVVRGFQNNFLRCIRTRKAPQAPASDPLNRLFVPGPRYGYSCNKVFFDNNYLEKAAEVAKDVFNNRKKIEKVTLHHGDPFNEPFYLWPILTEERLYRKGNPGPYWVALNTKYEIIGATMMGGNLIKKCEKIIFTGKKNHDTSDYLCVDRIFSSNDLIRAADEACKKMKSRNRTPYPAKYQGPDFESEGPYLTYPAFKNGIYYHRAGPDRVVINSNCEVVGAITKLQYHSIEILVKCYRIGAGPKPTEMPINTSEEISEHLI</sequence>
<dbReference type="AlphaFoldDB" id="A0A0B1P344"/>
<dbReference type="EMBL" id="JNVN01003255">
    <property type="protein sequence ID" value="KHJ31099.1"/>
    <property type="molecule type" value="Genomic_DNA"/>
</dbReference>
<proteinExistence type="predicted"/>
<evidence type="ECO:0000313" key="5">
    <source>
        <dbReference type="Proteomes" id="UP000030854"/>
    </source>
</evidence>
<dbReference type="InterPro" id="IPR016191">
    <property type="entry name" value="Ribonuclease/ribotoxin"/>
</dbReference>
<reference evidence="4 5" key="1">
    <citation type="journal article" date="2014" name="BMC Genomics">
        <title>Adaptive genomic structural variation in the grape powdery mildew pathogen, Erysiphe necator.</title>
        <authorList>
            <person name="Jones L."/>
            <person name="Riaz S."/>
            <person name="Morales-Cruz A."/>
            <person name="Amrine K.C."/>
            <person name="McGuire B."/>
            <person name="Gubler W.D."/>
            <person name="Walker M.A."/>
            <person name="Cantu D."/>
        </authorList>
    </citation>
    <scope>NUCLEOTIDE SEQUENCE [LARGE SCALE GENOMIC DNA]</scope>
    <source>
        <strain evidence="5">c</strain>
    </source>
</reference>
<dbReference type="GO" id="GO:0004521">
    <property type="term" value="F:RNA endonuclease activity"/>
    <property type="evidence" value="ECO:0007669"/>
    <property type="project" value="InterPro"/>
</dbReference>